<sequence length="222" mass="26024">MFRTCAAVCALLFIELSAFCVIISLQNVISIVIGWAFAVIFLLFSAVFLLVVKKRRVTILSQLNNSVIIFFSMAFGIALSLIILKLYIVKRDNYEPDVEVTPHLRMLLEHHKKDATLIPLKYRSFSIDIKPHFKPKGNMRFEDVTKEDITKASVLINDILYFFPCTLMYERFVILRPDNIAFKRHIKSQKDTFLIEGWNTHKQHTIQTYQKLDQIIYEYRNK</sequence>
<accession>A0AAW2YLD3</accession>
<organism evidence="2 3">
    <name type="scientific">Acrasis kona</name>
    <dbReference type="NCBI Taxonomy" id="1008807"/>
    <lineage>
        <taxon>Eukaryota</taxon>
        <taxon>Discoba</taxon>
        <taxon>Heterolobosea</taxon>
        <taxon>Tetramitia</taxon>
        <taxon>Eutetramitia</taxon>
        <taxon>Acrasidae</taxon>
        <taxon>Acrasis</taxon>
    </lineage>
</organism>
<comment type="caution">
    <text evidence="2">The sequence shown here is derived from an EMBL/GenBank/DDBJ whole genome shotgun (WGS) entry which is preliminary data.</text>
</comment>
<gene>
    <name evidence="2" type="ORF">AKO1_008536</name>
</gene>
<keyword evidence="1" id="KW-0812">Transmembrane</keyword>
<feature type="transmembrane region" description="Helical" evidence="1">
    <location>
        <begin position="63"/>
        <end position="88"/>
    </location>
</feature>
<dbReference type="Proteomes" id="UP001431209">
    <property type="component" value="Unassembled WGS sequence"/>
</dbReference>
<dbReference type="AlphaFoldDB" id="A0AAW2YLD3"/>
<keyword evidence="1" id="KW-0472">Membrane</keyword>
<protein>
    <submittedName>
        <fullName evidence="2">Glutamyl-tRNA(Gln) amidotransferase subunit A</fullName>
    </submittedName>
</protein>
<evidence type="ECO:0000256" key="1">
    <source>
        <dbReference type="SAM" id="Phobius"/>
    </source>
</evidence>
<keyword evidence="1" id="KW-1133">Transmembrane helix</keyword>
<evidence type="ECO:0000313" key="3">
    <source>
        <dbReference type="Proteomes" id="UP001431209"/>
    </source>
</evidence>
<name>A0AAW2YLD3_9EUKA</name>
<feature type="transmembrane region" description="Helical" evidence="1">
    <location>
        <begin position="28"/>
        <end position="51"/>
    </location>
</feature>
<evidence type="ECO:0000313" key="2">
    <source>
        <dbReference type="EMBL" id="KAL0478286.1"/>
    </source>
</evidence>
<proteinExistence type="predicted"/>
<keyword evidence="3" id="KW-1185">Reference proteome</keyword>
<dbReference type="EMBL" id="JAOPGA020000356">
    <property type="protein sequence ID" value="KAL0478286.1"/>
    <property type="molecule type" value="Genomic_DNA"/>
</dbReference>
<reference evidence="2 3" key="1">
    <citation type="submission" date="2024-03" db="EMBL/GenBank/DDBJ databases">
        <title>The Acrasis kona genome and developmental transcriptomes reveal deep origins of eukaryotic multicellular pathways.</title>
        <authorList>
            <person name="Sheikh S."/>
            <person name="Fu C.-J."/>
            <person name="Brown M.W."/>
            <person name="Baldauf S.L."/>
        </authorList>
    </citation>
    <scope>NUCLEOTIDE SEQUENCE [LARGE SCALE GENOMIC DNA]</scope>
    <source>
        <strain evidence="2 3">ATCC MYA-3509</strain>
    </source>
</reference>